<keyword evidence="1" id="KW-0732">Signal</keyword>
<sequence length="277" mass="30751">MLFSKNKAWFKQTLLALSAVAASFSAHSALDMSDATSRSVSEYIAILPSAEQKKVDAYHKMIGNHLNQNFSIVRTVRILTSHYPQDVQEILLAAYQHHPKQLNVISRAVIRSEAALTSDVLDTALSVAPDDYTQIIRMAIKAEPAYIDDIVAVAAQHQPNHLEEIVRVAITVEPDLSGSVIYSAANNSPNGFLDAVVNVFASIPESTSNLFYAVKDFFIGQEKVEQPNQLRANPEQWQRFLTIAKAQGVTKQEMQWLQKQGYITEEQLAQAYSSSSN</sequence>
<keyword evidence="3" id="KW-1185">Reference proteome</keyword>
<comment type="caution">
    <text evidence="2">The sequence shown here is derived from an EMBL/GenBank/DDBJ whole genome shotgun (WGS) entry which is preliminary data.</text>
</comment>
<feature type="chain" id="PRO_5020700730" description="DUF2059 domain-containing protein" evidence="1">
    <location>
        <begin position="29"/>
        <end position="277"/>
    </location>
</feature>
<gene>
    <name evidence="2" type="ORF">DEU29_1611</name>
</gene>
<evidence type="ECO:0000313" key="2">
    <source>
        <dbReference type="EMBL" id="TDP25837.1"/>
    </source>
</evidence>
<reference evidence="2 3" key="1">
    <citation type="submission" date="2019-03" db="EMBL/GenBank/DDBJ databases">
        <title>Freshwater and sediment microbial communities from various areas in North America, analyzing microbe dynamics in response to fracking.</title>
        <authorList>
            <person name="Lamendella R."/>
        </authorList>
    </citation>
    <scope>NUCLEOTIDE SEQUENCE [LARGE SCALE GENOMIC DNA]</scope>
    <source>
        <strain evidence="2 3">18_TX</strain>
    </source>
</reference>
<dbReference type="Proteomes" id="UP000295531">
    <property type="component" value="Unassembled WGS sequence"/>
</dbReference>
<protein>
    <recommendedName>
        <fullName evidence="4">DUF2059 domain-containing protein</fullName>
    </recommendedName>
</protein>
<dbReference type="EMBL" id="SNXI01000061">
    <property type="protein sequence ID" value="TDP25837.1"/>
    <property type="molecule type" value="Genomic_DNA"/>
</dbReference>
<organism evidence="2 3">
    <name type="scientific">Idiomarina aquatica</name>
    <dbReference type="NCBI Taxonomy" id="1327752"/>
    <lineage>
        <taxon>Bacteria</taxon>
        <taxon>Pseudomonadati</taxon>
        <taxon>Pseudomonadota</taxon>
        <taxon>Gammaproteobacteria</taxon>
        <taxon>Alteromonadales</taxon>
        <taxon>Idiomarinaceae</taxon>
        <taxon>Idiomarina</taxon>
    </lineage>
</organism>
<proteinExistence type="predicted"/>
<evidence type="ECO:0008006" key="4">
    <source>
        <dbReference type="Google" id="ProtNLM"/>
    </source>
</evidence>
<dbReference type="OrthoDB" id="6240583at2"/>
<name>A0A4V3CM52_9GAMM</name>
<evidence type="ECO:0000313" key="3">
    <source>
        <dbReference type="Proteomes" id="UP000295531"/>
    </source>
</evidence>
<evidence type="ECO:0000256" key="1">
    <source>
        <dbReference type="SAM" id="SignalP"/>
    </source>
</evidence>
<feature type="signal peptide" evidence="1">
    <location>
        <begin position="1"/>
        <end position="28"/>
    </location>
</feature>
<dbReference type="AlphaFoldDB" id="A0A4V3CM52"/>
<accession>A0A4V3CM52</accession>
<dbReference type="RefSeq" id="WP_133541025.1">
    <property type="nucleotide sequence ID" value="NZ_SNXI01000061.1"/>
</dbReference>